<dbReference type="InterPro" id="IPR014044">
    <property type="entry name" value="CAP_dom"/>
</dbReference>
<dbReference type="InterPro" id="IPR035940">
    <property type="entry name" value="CAP_sf"/>
</dbReference>
<keyword evidence="2" id="KW-1133">Transmembrane helix</keyword>
<keyword evidence="2" id="KW-0472">Membrane</keyword>
<feature type="transmembrane region" description="Helical" evidence="2">
    <location>
        <begin position="383"/>
        <end position="403"/>
    </location>
</feature>
<dbReference type="KEGG" id="pmet:G4Y79_10095"/>
<dbReference type="EMBL" id="CP062983">
    <property type="protein sequence ID" value="QPC84703.1"/>
    <property type="molecule type" value="Genomic_DNA"/>
</dbReference>
<sequence length="408" mass="42809">MPTQAQDAQTDLIGRINALRASLGLSPYSLNGALNAAAANQASWMATTKEVSHVQTNGSRPRDRAQAAGYGSDWVSENIYMGTDTSANTAWTFWLNSPVHYAGLTNTNYQHVGIASATVDGWTAFVLVFGNPGGAAAPRVNVAGGGGEQSAAGPPPWVVGVDPNGNIMHEVRDADTWGDILLEYGYTWDDLERVLALNGKLPIPEDIRSIKPGDVVLVPPYEGTYTPTPEAPAENTNATPPAQEDLSAQDTGQETADETINTVTAAPTGEAAPDDELGIIETQPSGEETAEAQNDASEATMTPQTAFTATLQPTVIIDLAASITPSPTVSPTGIQVVSASTQPALMIRTLPARTLESSQPTAESITEVASVPQQADDDAPPPWLILVLGLQVCILGVAGFQLMKQRKD</sequence>
<feature type="compositionally biased region" description="Polar residues" evidence="1">
    <location>
        <begin position="246"/>
        <end position="255"/>
    </location>
</feature>
<dbReference type="CDD" id="cd05379">
    <property type="entry name" value="CAP_bacterial"/>
    <property type="match status" value="1"/>
</dbReference>
<evidence type="ECO:0000256" key="1">
    <source>
        <dbReference type="SAM" id="MobiDB-lite"/>
    </source>
</evidence>
<reference evidence="4 5" key="1">
    <citation type="submission" date="2020-02" db="EMBL/GenBank/DDBJ databases">
        <authorList>
            <person name="Zheng R.K."/>
            <person name="Sun C.M."/>
        </authorList>
    </citation>
    <scope>NUCLEOTIDE SEQUENCE [LARGE SCALE GENOMIC DNA]</scope>
    <source>
        <strain evidence="5">rifampicinis</strain>
    </source>
</reference>
<evidence type="ECO:0000313" key="5">
    <source>
        <dbReference type="Proteomes" id="UP000594468"/>
    </source>
</evidence>
<protein>
    <recommendedName>
        <fullName evidence="3">SCP domain-containing protein</fullName>
    </recommendedName>
</protein>
<proteinExistence type="predicted"/>
<organism evidence="4 5">
    <name type="scientific">Phototrophicus methaneseepsis</name>
    <dbReference type="NCBI Taxonomy" id="2710758"/>
    <lineage>
        <taxon>Bacteria</taxon>
        <taxon>Bacillati</taxon>
        <taxon>Chloroflexota</taxon>
        <taxon>Candidatus Thermofontia</taxon>
        <taxon>Phototrophicales</taxon>
        <taxon>Phototrophicaceae</taxon>
        <taxon>Phototrophicus</taxon>
    </lineage>
</organism>
<dbReference type="Proteomes" id="UP000594468">
    <property type="component" value="Chromosome"/>
</dbReference>
<evidence type="ECO:0000259" key="3">
    <source>
        <dbReference type="Pfam" id="PF00188"/>
    </source>
</evidence>
<feature type="domain" description="SCP" evidence="3">
    <location>
        <begin position="15"/>
        <end position="128"/>
    </location>
</feature>
<keyword evidence="5" id="KW-1185">Reference proteome</keyword>
<dbReference type="SUPFAM" id="SSF55797">
    <property type="entry name" value="PR-1-like"/>
    <property type="match status" value="1"/>
</dbReference>
<dbReference type="RefSeq" id="WP_195172766.1">
    <property type="nucleotide sequence ID" value="NZ_CP062983.1"/>
</dbReference>
<evidence type="ECO:0000256" key="2">
    <source>
        <dbReference type="SAM" id="Phobius"/>
    </source>
</evidence>
<gene>
    <name evidence="4" type="ORF">G4Y79_10095</name>
</gene>
<dbReference type="PANTHER" id="PTHR31157">
    <property type="entry name" value="SCP DOMAIN-CONTAINING PROTEIN"/>
    <property type="match status" value="1"/>
</dbReference>
<dbReference type="PANTHER" id="PTHR31157:SF1">
    <property type="entry name" value="SCP DOMAIN-CONTAINING PROTEIN"/>
    <property type="match status" value="1"/>
</dbReference>
<keyword evidence="2" id="KW-0812">Transmembrane</keyword>
<dbReference type="Pfam" id="PF00188">
    <property type="entry name" value="CAP"/>
    <property type="match status" value="1"/>
</dbReference>
<feature type="region of interest" description="Disordered" evidence="1">
    <location>
        <begin position="222"/>
        <end position="255"/>
    </location>
</feature>
<accession>A0A7S8IH05</accession>
<name>A0A7S8IH05_9CHLR</name>
<dbReference type="Gene3D" id="3.40.33.10">
    <property type="entry name" value="CAP"/>
    <property type="match status" value="1"/>
</dbReference>
<feature type="compositionally biased region" description="Low complexity" evidence="1">
    <location>
        <begin position="222"/>
        <end position="242"/>
    </location>
</feature>
<dbReference type="AlphaFoldDB" id="A0A7S8IH05"/>
<evidence type="ECO:0000313" key="4">
    <source>
        <dbReference type="EMBL" id="QPC84703.1"/>
    </source>
</evidence>